<name>F0RTL5_SPHGB</name>
<evidence type="ECO:0008006" key="3">
    <source>
        <dbReference type="Google" id="ProtNLM"/>
    </source>
</evidence>
<dbReference type="STRING" id="158189.SpiBuddy_2331"/>
<dbReference type="OrthoDB" id="981968at2"/>
<dbReference type="RefSeq" id="WP_013607998.1">
    <property type="nucleotide sequence ID" value="NC_015152.1"/>
</dbReference>
<dbReference type="HOGENOM" id="CLU_047094_1_0_12"/>
<dbReference type="EMBL" id="CP002541">
    <property type="protein sequence ID" value="ADY14149.1"/>
    <property type="molecule type" value="Genomic_DNA"/>
</dbReference>
<gene>
    <name evidence="1" type="ordered locus">SpiBuddy_2331</name>
</gene>
<dbReference type="eggNOG" id="ENOG502Z8GP">
    <property type="taxonomic scope" value="Bacteria"/>
</dbReference>
<reference evidence="2" key="1">
    <citation type="submission" date="2011-02" db="EMBL/GenBank/DDBJ databases">
        <title>Complete sequence of Spirochaeta sp. Buddy.</title>
        <authorList>
            <person name="Lucas S."/>
            <person name="Copeland A."/>
            <person name="Lapidus A."/>
            <person name="Cheng J.-F."/>
            <person name="Goodwin L."/>
            <person name="Pitluck S."/>
            <person name="Zeytun A."/>
            <person name="Detter J.C."/>
            <person name="Han C."/>
            <person name="Tapia R."/>
            <person name="Land M."/>
            <person name="Hauser L."/>
            <person name="Kyrpides N."/>
            <person name="Ivanova N."/>
            <person name="Mikhailova N."/>
            <person name="Pagani I."/>
            <person name="Ritalahti K.M."/>
            <person name="Loeffler F.E."/>
            <person name="Woyke T."/>
        </authorList>
    </citation>
    <scope>NUCLEOTIDE SEQUENCE [LARGE SCALE GENOMIC DNA]</scope>
    <source>
        <strain evidence="2">ATCC BAA-1886 / DSM 22777 / Buddy</strain>
    </source>
</reference>
<accession>F0RTL5</accession>
<dbReference type="AlphaFoldDB" id="F0RTL5"/>
<proteinExistence type="predicted"/>
<keyword evidence="2" id="KW-1185">Reference proteome</keyword>
<evidence type="ECO:0000313" key="1">
    <source>
        <dbReference type="EMBL" id="ADY14149.1"/>
    </source>
</evidence>
<dbReference type="Proteomes" id="UP000008466">
    <property type="component" value="Chromosome"/>
</dbReference>
<sequence>MSKKKNKPLDLFKIEVDESLFHPNFKQTIIPGNKAVRDVLTQWADGFKDRDGKLAKEFQTTYNSVFWELYLFNLFKHWGLSDDFRYDAPDFNINEFNGICVEAVTASNALDSDPEWINSGKEPEFINLENPDEHAKFVKESTIRLANAIFSKLTKFKKSYAELEHVKSKPFIIALAPFDRPFFYIQTSQAISLLLYGKWIRRIDETTGRFENLDFIQKENGADINLGIFNNDSCSEISAIIFSNVATFGKVQAMANKIKPFPAIFQWVRFNKNVFGNPHIGASWGKDYDESIEDGISILLNPFADHPVPEDFVKKFQTIHRSANDMDSADNSLLARMTQRITLRDDDKNSI</sequence>
<protein>
    <recommendedName>
        <fullName evidence="3">Glycosaminoglycan attachment site</fullName>
    </recommendedName>
</protein>
<dbReference type="KEGG" id="sbu:SpiBuddy_2331"/>
<organism evidence="1 2">
    <name type="scientific">Sphaerochaeta globosa (strain ATCC BAA-1886 / DSM 22777 / Buddy)</name>
    <name type="common">Spirochaeta sp. (strain Buddy)</name>
    <dbReference type="NCBI Taxonomy" id="158189"/>
    <lineage>
        <taxon>Bacteria</taxon>
        <taxon>Pseudomonadati</taxon>
        <taxon>Spirochaetota</taxon>
        <taxon>Spirochaetia</taxon>
        <taxon>Spirochaetales</taxon>
        <taxon>Sphaerochaetaceae</taxon>
        <taxon>Sphaerochaeta</taxon>
    </lineage>
</organism>
<evidence type="ECO:0000313" key="2">
    <source>
        <dbReference type="Proteomes" id="UP000008466"/>
    </source>
</evidence>